<evidence type="ECO:0000256" key="4">
    <source>
        <dbReference type="ARBA" id="ARBA00023004"/>
    </source>
</evidence>
<name>A0A645EAZ5_9ZZZZ</name>
<dbReference type="InterPro" id="IPR004646">
    <property type="entry name" value="Fe-S_hydro-lyase_TtdA-typ_cat"/>
</dbReference>
<comment type="caution">
    <text evidence="8">The sequence shown here is derived from an EMBL/GenBank/DDBJ whole genome shotgun (WGS) entry which is preliminary data.</text>
</comment>
<evidence type="ECO:0000313" key="8">
    <source>
        <dbReference type="EMBL" id="MPM98511.1"/>
    </source>
</evidence>
<keyword evidence="2" id="KW-0004">4Fe-4S</keyword>
<protein>
    <submittedName>
        <fullName evidence="8">L(+)-tartrate dehydratase subunit alpha</fullName>
        <ecNumber evidence="8">4.2.1.32</ecNumber>
    </submittedName>
</protein>
<dbReference type="GO" id="GO:0051539">
    <property type="term" value="F:4 iron, 4 sulfur cluster binding"/>
    <property type="evidence" value="ECO:0007669"/>
    <property type="project" value="UniProtKB-KW"/>
</dbReference>
<comment type="similarity">
    <text evidence="1">Belongs to the class-I fumarase family.</text>
</comment>
<keyword evidence="4" id="KW-0408">Iron</keyword>
<keyword evidence="3" id="KW-0479">Metal-binding</keyword>
<sequence length="124" mass="12613">MLPPSAGIEGILTHILASVQDAGASACPPVVVGVGIGGTMESCALLAKRQLLRPLGERAAREDVAAIEQEALRRINQIGIGPMGLGGNTTALAVHAAVEPTHIAGLPLAVNIQCHACRHASCEV</sequence>
<keyword evidence="5" id="KW-0411">Iron-sulfur</keyword>
<dbReference type="InterPro" id="IPR051208">
    <property type="entry name" value="Class-I_Fumarase/Tartrate_DH"/>
</dbReference>
<gene>
    <name evidence="8" type="primary">ttdA_27</name>
    <name evidence="8" type="ORF">SDC9_145699</name>
</gene>
<dbReference type="EC" id="4.2.1.32" evidence="8"/>
<evidence type="ECO:0000256" key="2">
    <source>
        <dbReference type="ARBA" id="ARBA00022485"/>
    </source>
</evidence>
<evidence type="ECO:0000256" key="6">
    <source>
        <dbReference type="ARBA" id="ARBA00023239"/>
    </source>
</evidence>
<dbReference type="PANTHER" id="PTHR30389">
    <property type="entry name" value="FUMARATE HYDRATASE-RELATED"/>
    <property type="match status" value="1"/>
</dbReference>
<dbReference type="Pfam" id="PF05681">
    <property type="entry name" value="Fumerase"/>
    <property type="match status" value="1"/>
</dbReference>
<proteinExistence type="inferred from homology"/>
<organism evidence="8">
    <name type="scientific">bioreactor metagenome</name>
    <dbReference type="NCBI Taxonomy" id="1076179"/>
    <lineage>
        <taxon>unclassified sequences</taxon>
        <taxon>metagenomes</taxon>
        <taxon>ecological metagenomes</taxon>
    </lineage>
</organism>
<evidence type="ECO:0000259" key="7">
    <source>
        <dbReference type="Pfam" id="PF05681"/>
    </source>
</evidence>
<dbReference type="PANTHER" id="PTHR30389:SF17">
    <property type="entry name" value="L(+)-TARTRATE DEHYDRATASE SUBUNIT ALPHA-RELATED"/>
    <property type="match status" value="1"/>
</dbReference>
<evidence type="ECO:0000256" key="5">
    <source>
        <dbReference type="ARBA" id="ARBA00023014"/>
    </source>
</evidence>
<dbReference type="NCBIfam" id="TIGR00722">
    <property type="entry name" value="ttdA_fumA_fumB"/>
    <property type="match status" value="1"/>
</dbReference>
<evidence type="ECO:0000256" key="3">
    <source>
        <dbReference type="ARBA" id="ARBA00022723"/>
    </source>
</evidence>
<dbReference type="AlphaFoldDB" id="A0A645EAZ5"/>
<feature type="domain" description="Fe-S hydro-lyase tartrate dehydratase alpha-type catalytic" evidence="7">
    <location>
        <begin position="1"/>
        <end position="122"/>
    </location>
</feature>
<accession>A0A645EAZ5</accession>
<evidence type="ECO:0000256" key="1">
    <source>
        <dbReference type="ARBA" id="ARBA00008876"/>
    </source>
</evidence>
<reference evidence="8" key="1">
    <citation type="submission" date="2019-08" db="EMBL/GenBank/DDBJ databases">
        <authorList>
            <person name="Kucharzyk K."/>
            <person name="Murdoch R.W."/>
            <person name="Higgins S."/>
            <person name="Loffler F."/>
        </authorList>
    </citation>
    <scope>NUCLEOTIDE SEQUENCE</scope>
</reference>
<dbReference type="GO" id="GO:0046872">
    <property type="term" value="F:metal ion binding"/>
    <property type="evidence" value="ECO:0007669"/>
    <property type="project" value="UniProtKB-KW"/>
</dbReference>
<dbReference type="GO" id="GO:0008730">
    <property type="term" value="F:L(+)-tartrate dehydratase activity"/>
    <property type="evidence" value="ECO:0007669"/>
    <property type="project" value="UniProtKB-EC"/>
</dbReference>
<keyword evidence="6 8" id="KW-0456">Lyase</keyword>
<dbReference type="EMBL" id="VSSQ01044668">
    <property type="protein sequence ID" value="MPM98511.1"/>
    <property type="molecule type" value="Genomic_DNA"/>
</dbReference>